<keyword evidence="2" id="KW-1185">Reference proteome</keyword>
<name>A0ABY6DVP3_9ACTN</name>
<gene>
    <name evidence="1" type="ORF">N8I84_02810</name>
</gene>
<accession>A0ABY6DVP3</accession>
<reference evidence="1" key="1">
    <citation type="submission" date="2022-10" db="EMBL/GenBank/DDBJ databases">
        <authorList>
            <person name="Mo P."/>
        </authorList>
    </citation>
    <scope>NUCLEOTIDE SEQUENCE</scope>
    <source>
        <strain evidence="1">HUAS 13-4</strain>
    </source>
</reference>
<dbReference type="RefSeq" id="WP_263227851.1">
    <property type="nucleotide sequence ID" value="NZ_CP106793.1"/>
</dbReference>
<sequence length="46" mass="5085">MQLGVAAGAMYGFTMFRLIITEQERTPVTFCVPSPFDLVADGMVSW</sequence>
<evidence type="ECO:0000313" key="1">
    <source>
        <dbReference type="EMBL" id="UXY17783.1"/>
    </source>
</evidence>
<proteinExistence type="predicted"/>
<organism evidence="1 2">
    <name type="scientific">Streptomyces cynarae</name>
    <dbReference type="NCBI Taxonomy" id="2981134"/>
    <lineage>
        <taxon>Bacteria</taxon>
        <taxon>Bacillati</taxon>
        <taxon>Actinomycetota</taxon>
        <taxon>Actinomycetes</taxon>
        <taxon>Kitasatosporales</taxon>
        <taxon>Streptomycetaceae</taxon>
        <taxon>Streptomyces</taxon>
    </lineage>
</organism>
<dbReference type="EMBL" id="CP106793">
    <property type="protein sequence ID" value="UXY17783.1"/>
    <property type="molecule type" value="Genomic_DNA"/>
</dbReference>
<protein>
    <submittedName>
        <fullName evidence="1">Uncharacterized protein</fullName>
    </submittedName>
</protein>
<evidence type="ECO:0000313" key="2">
    <source>
        <dbReference type="Proteomes" id="UP001061298"/>
    </source>
</evidence>
<dbReference type="Proteomes" id="UP001061298">
    <property type="component" value="Chromosome"/>
</dbReference>